<evidence type="ECO:0000256" key="1">
    <source>
        <dbReference type="ARBA" id="ARBA00006484"/>
    </source>
</evidence>
<dbReference type="OrthoDB" id="47007at2759"/>
<dbReference type="PANTHER" id="PTHR48107:SF7">
    <property type="entry name" value="RE15974P"/>
    <property type="match status" value="1"/>
</dbReference>
<proteinExistence type="inferred from homology"/>
<keyword evidence="3" id="KW-0560">Oxidoreductase</keyword>
<dbReference type="SMART" id="SM00822">
    <property type="entry name" value="PKS_KR"/>
    <property type="match status" value="1"/>
</dbReference>
<dbReference type="GO" id="GO:0016614">
    <property type="term" value="F:oxidoreductase activity, acting on CH-OH group of donors"/>
    <property type="evidence" value="ECO:0007669"/>
    <property type="project" value="UniProtKB-ARBA"/>
</dbReference>
<dbReference type="Gene3D" id="3.40.50.720">
    <property type="entry name" value="NAD(P)-binding Rossmann-like Domain"/>
    <property type="match status" value="1"/>
</dbReference>
<gene>
    <name evidence="5" type="ORF">EJ05DRAFT_513159</name>
</gene>
<dbReference type="InterPro" id="IPR057326">
    <property type="entry name" value="KR_dom"/>
</dbReference>
<evidence type="ECO:0000256" key="3">
    <source>
        <dbReference type="ARBA" id="ARBA00023002"/>
    </source>
</evidence>
<evidence type="ECO:0000313" key="5">
    <source>
        <dbReference type="EMBL" id="KAF2755679.1"/>
    </source>
</evidence>
<keyword evidence="6" id="KW-1185">Reference proteome</keyword>
<dbReference type="GeneID" id="54489461"/>
<dbReference type="PRINTS" id="PR00081">
    <property type="entry name" value="GDHRDH"/>
</dbReference>
<sequence length="261" mass="28090">MAEDFQRLRNKTFQSLEGKNAIVTGASRGIGKGIAYDLASRGAKVLVTYNSESSASKVERFATEIGPQIDSVQANLSDHKGPEKVVEAATNFFGEKSIDILVNNAAFLNNGALGEITRDDYDAVFNVNVAGTLFLTQAIRPHLRPAARIINISSVGARMANVGMSLYTASKAALNGLTRVWASELGHDGTTVNAVCPGPVQSDMLDLVPAEIKELQRKETPVEQRFGEDRDIAGVVSWLAEERSRWVTGQVISASGGYAKY</sequence>
<evidence type="ECO:0000313" key="6">
    <source>
        <dbReference type="Proteomes" id="UP000799437"/>
    </source>
</evidence>
<evidence type="ECO:0000256" key="2">
    <source>
        <dbReference type="ARBA" id="ARBA00022857"/>
    </source>
</evidence>
<dbReference type="CDD" id="cd05233">
    <property type="entry name" value="SDR_c"/>
    <property type="match status" value="1"/>
</dbReference>
<dbReference type="RefSeq" id="XP_033598130.1">
    <property type="nucleotide sequence ID" value="XM_033748407.1"/>
</dbReference>
<dbReference type="Proteomes" id="UP000799437">
    <property type="component" value="Unassembled WGS sequence"/>
</dbReference>
<dbReference type="InterPro" id="IPR020904">
    <property type="entry name" value="Sc_DH/Rdtase_CS"/>
</dbReference>
<name>A0A6A6W0L6_9PEZI</name>
<dbReference type="InterPro" id="IPR002347">
    <property type="entry name" value="SDR_fam"/>
</dbReference>
<dbReference type="PANTHER" id="PTHR48107">
    <property type="entry name" value="NADPH-DEPENDENT ALDEHYDE REDUCTASE-LIKE PROTEIN, CHLOROPLASTIC-RELATED"/>
    <property type="match status" value="1"/>
</dbReference>
<dbReference type="Pfam" id="PF13561">
    <property type="entry name" value="adh_short_C2"/>
    <property type="match status" value="1"/>
</dbReference>
<comment type="similarity">
    <text evidence="1">Belongs to the short-chain dehydrogenases/reductases (SDR) family.</text>
</comment>
<accession>A0A6A6W0L6</accession>
<dbReference type="PRINTS" id="PR00080">
    <property type="entry name" value="SDRFAMILY"/>
</dbReference>
<organism evidence="5 6">
    <name type="scientific">Pseudovirgaria hyperparasitica</name>
    <dbReference type="NCBI Taxonomy" id="470096"/>
    <lineage>
        <taxon>Eukaryota</taxon>
        <taxon>Fungi</taxon>
        <taxon>Dikarya</taxon>
        <taxon>Ascomycota</taxon>
        <taxon>Pezizomycotina</taxon>
        <taxon>Dothideomycetes</taxon>
        <taxon>Dothideomycetes incertae sedis</taxon>
        <taxon>Acrospermales</taxon>
        <taxon>Acrospermaceae</taxon>
        <taxon>Pseudovirgaria</taxon>
    </lineage>
</organism>
<dbReference type="PROSITE" id="PS00061">
    <property type="entry name" value="ADH_SHORT"/>
    <property type="match status" value="1"/>
</dbReference>
<evidence type="ECO:0000259" key="4">
    <source>
        <dbReference type="SMART" id="SM00822"/>
    </source>
</evidence>
<dbReference type="AlphaFoldDB" id="A0A6A6W0L6"/>
<dbReference type="EMBL" id="ML996577">
    <property type="protein sequence ID" value="KAF2755679.1"/>
    <property type="molecule type" value="Genomic_DNA"/>
</dbReference>
<reference evidence="5" key="1">
    <citation type="journal article" date="2020" name="Stud. Mycol.">
        <title>101 Dothideomycetes genomes: a test case for predicting lifestyles and emergence of pathogens.</title>
        <authorList>
            <person name="Haridas S."/>
            <person name="Albert R."/>
            <person name="Binder M."/>
            <person name="Bloem J."/>
            <person name="Labutti K."/>
            <person name="Salamov A."/>
            <person name="Andreopoulos B."/>
            <person name="Baker S."/>
            <person name="Barry K."/>
            <person name="Bills G."/>
            <person name="Bluhm B."/>
            <person name="Cannon C."/>
            <person name="Castanera R."/>
            <person name="Culley D."/>
            <person name="Daum C."/>
            <person name="Ezra D."/>
            <person name="Gonzalez J."/>
            <person name="Henrissat B."/>
            <person name="Kuo A."/>
            <person name="Liang C."/>
            <person name="Lipzen A."/>
            <person name="Lutzoni F."/>
            <person name="Magnuson J."/>
            <person name="Mondo S."/>
            <person name="Nolan M."/>
            <person name="Ohm R."/>
            <person name="Pangilinan J."/>
            <person name="Park H.-J."/>
            <person name="Ramirez L."/>
            <person name="Alfaro M."/>
            <person name="Sun H."/>
            <person name="Tritt A."/>
            <person name="Yoshinaga Y."/>
            <person name="Zwiers L.-H."/>
            <person name="Turgeon B."/>
            <person name="Goodwin S."/>
            <person name="Spatafora J."/>
            <person name="Crous P."/>
            <person name="Grigoriev I."/>
        </authorList>
    </citation>
    <scope>NUCLEOTIDE SEQUENCE</scope>
    <source>
        <strain evidence="5">CBS 121739</strain>
    </source>
</reference>
<dbReference type="SUPFAM" id="SSF51735">
    <property type="entry name" value="NAD(P)-binding Rossmann-fold domains"/>
    <property type="match status" value="1"/>
</dbReference>
<dbReference type="InterPro" id="IPR036291">
    <property type="entry name" value="NAD(P)-bd_dom_sf"/>
</dbReference>
<feature type="domain" description="Ketoreductase" evidence="4">
    <location>
        <begin position="19"/>
        <end position="198"/>
    </location>
</feature>
<dbReference type="FunFam" id="3.40.50.720:FF:000374">
    <property type="entry name" value="3-oxoacyl-(Acyl-carrier-protein) reductase"/>
    <property type="match status" value="1"/>
</dbReference>
<protein>
    <submittedName>
        <fullName evidence="5">NAD(P)-binding protein</fullName>
    </submittedName>
</protein>
<keyword evidence="2" id="KW-0521">NADP</keyword>